<dbReference type="GO" id="GO:0071949">
    <property type="term" value="F:FAD binding"/>
    <property type="evidence" value="ECO:0007669"/>
    <property type="project" value="InterPro"/>
</dbReference>
<organism evidence="11">
    <name type="scientific">Oryza nivara</name>
    <name type="common">Indian wild rice</name>
    <name type="synonym">Oryza sativa f. spontanea</name>
    <dbReference type="NCBI Taxonomy" id="4536"/>
    <lineage>
        <taxon>Eukaryota</taxon>
        <taxon>Viridiplantae</taxon>
        <taxon>Streptophyta</taxon>
        <taxon>Embryophyta</taxon>
        <taxon>Tracheophyta</taxon>
        <taxon>Spermatophyta</taxon>
        <taxon>Magnoliopsida</taxon>
        <taxon>Liliopsida</taxon>
        <taxon>Poales</taxon>
        <taxon>Poaceae</taxon>
        <taxon>BOP clade</taxon>
        <taxon>Oryzoideae</taxon>
        <taxon>Oryzeae</taxon>
        <taxon>Oryzinae</taxon>
        <taxon>Oryza</taxon>
    </lineage>
</organism>
<dbReference type="Gene3D" id="3.30.43.10">
    <property type="entry name" value="Uridine Diphospho-n-acetylenolpyruvylglucosamine Reductase, domain 2"/>
    <property type="match status" value="1"/>
</dbReference>
<keyword evidence="4" id="KW-0285">Flavoprotein</keyword>
<dbReference type="PANTHER" id="PTHR32448">
    <property type="entry name" value="OS08G0158400 PROTEIN"/>
    <property type="match status" value="1"/>
</dbReference>
<dbReference type="STRING" id="4536.A0A0E0H7U1"/>
<dbReference type="eggNOG" id="ENOG502QVGN">
    <property type="taxonomic scope" value="Eukaryota"/>
</dbReference>
<keyword evidence="5 9" id="KW-0732">Signal</keyword>
<reference evidence="11" key="2">
    <citation type="submission" date="2018-04" db="EMBL/GenBank/DDBJ databases">
        <title>OnivRS2 (Oryza nivara Reference Sequence Version 2).</title>
        <authorList>
            <person name="Zhang J."/>
            <person name="Kudrna D."/>
            <person name="Lee S."/>
            <person name="Talag J."/>
            <person name="Rajasekar S."/>
            <person name="Welchert J."/>
            <person name="Hsing Y.-I."/>
            <person name="Wing R.A."/>
        </authorList>
    </citation>
    <scope>NUCLEOTIDE SEQUENCE [LARGE SCALE GENOMIC DNA]</scope>
    <source>
        <strain evidence="11">SL10</strain>
    </source>
</reference>
<keyword evidence="6" id="KW-0274">FAD</keyword>
<dbReference type="Proteomes" id="UP000006591">
    <property type="component" value="Chromosome 4"/>
</dbReference>
<evidence type="ECO:0000259" key="10">
    <source>
        <dbReference type="PROSITE" id="PS51387"/>
    </source>
</evidence>
<dbReference type="Pfam" id="PF01565">
    <property type="entry name" value="FAD_binding_4"/>
    <property type="match status" value="1"/>
</dbReference>
<feature type="domain" description="FAD-binding PCMH-type" evidence="10">
    <location>
        <begin position="84"/>
        <end position="266"/>
    </location>
</feature>
<dbReference type="InterPro" id="IPR016167">
    <property type="entry name" value="FAD-bd_PCMH_sub1"/>
</dbReference>
<evidence type="ECO:0000256" key="1">
    <source>
        <dbReference type="ARBA" id="ARBA00001974"/>
    </source>
</evidence>
<dbReference type="PROSITE" id="PS51387">
    <property type="entry name" value="FAD_PCMH"/>
    <property type="match status" value="1"/>
</dbReference>
<comment type="similarity">
    <text evidence="3">Belongs to the oxygen-dependent FAD-linked oxidoreductase family.</text>
</comment>
<dbReference type="OMA" id="YGVTWEA"/>
<comment type="subcellular location">
    <subcellularLocation>
        <location evidence="2">Secreted</location>
        <location evidence="2">Extracellular space</location>
    </subcellularLocation>
</comment>
<dbReference type="EnsemblPlants" id="ONIVA04G29030.1">
    <property type="protein sequence ID" value="ONIVA04G29030.1"/>
    <property type="gene ID" value="ONIVA04G29030"/>
</dbReference>
<sequence>MRNTTILLLALLLTLLSSSSTWPPPLTACAPGQHCDDRAAAGSLPSCLLATGVRNFSLAGSPAYDALLNFSIQNLRFALPAAGAVPRPAAVVLPRGRSELTSAVLCARHASLRIRVRSGGHSYEGLSYTVGDGGDDADRVRFVVIDLMRMNRVRVDAASATAWVESGATLGEIYYAVASSSSSLAFPAGSCSTVGAGGHISGGGFGLLSRKFKLAADNVLDAILVDADGRVLDRSSMGENVFWAIRGGGGGSWGVVYAWKLRLVRVPNTLTAFTPKRTGSVDAIAGLVHRWQYVGSALPDEFYLSVFLTIGGASSSSPSRDGNVTVSFTGLVLGSKELAMSVLSERFPELGLAEPEMSEMSWVESAARFAGLSSTEELTSRASRTKHYAKSKSDYVRSPIARGAVAAILRYLAGGPAGYVILDPYGGAMAREGSGDTPFPHRAGNLYSVQYGVTWEAGDDGGGGGGGDGGGGGGGGEARMAWLRALYAYMAPHVSKNPRAAYVNYVDLDLGTNALAGNVSSPSSSVSRARSTWGSAYFSPANFDRLVGAKTLIDRSNVFSNAQSIPPLQI</sequence>
<comment type="cofactor">
    <cofactor evidence="1">
        <name>FAD</name>
        <dbReference type="ChEBI" id="CHEBI:57692"/>
    </cofactor>
</comment>
<evidence type="ECO:0000256" key="8">
    <source>
        <dbReference type="ARBA" id="ARBA00023180"/>
    </source>
</evidence>
<protein>
    <recommendedName>
        <fullName evidence="10">FAD-binding PCMH-type domain-containing protein</fullName>
    </recommendedName>
</protein>
<dbReference type="InterPro" id="IPR016169">
    <property type="entry name" value="FAD-bd_PCMH_sub2"/>
</dbReference>
<dbReference type="InterPro" id="IPR012951">
    <property type="entry name" value="BBE"/>
</dbReference>
<feature type="signal peptide" evidence="9">
    <location>
        <begin position="1"/>
        <end position="21"/>
    </location>
</feature>
<accession>A0A0E0H7U1</accession>
<dbReference type="Gene3D" id="3.30.465.10">
    <property type="match status" value="1"/>
</dbReference>
<dbReference type="HOGENOM" id="CLU_018354_6_0_1"/>
<dbReference type="Gramene" id="ONIVA04G29030.1">
    <property type="protein sequence ID" value="ONIVA04G29030.1"/>
    <property type="gene ID" value="ONIVA04G29030"/>
</dbReference>
<evidence type="ECO:0000313" key="11">
    <source>
        <dbReference type="EnsemblPlants" id="ONIVA04G29030.1"/>
    </source>
</evidence>
<evidence type="ECO:0000256" key="3">
    <source>
        <dbReference type="ARBA" id="ARBA00005466"/>
    </source>
</evidence>
<keyword evidence="8" id="KW-0325">Glycoprotein</keyword>
<name>A0A0E0H7U1_ORYNI</name>
<dbReference type="InterPro" id="IPR006093">
    <property type="entry name" value="Oxy_OxRdtase_FAD_BS"/>
</dbReference>
<evidence type="ECO:0000256" key="9">
    <source>
        <dbReference type="SAM" id="SignalP"/>
    </source>
</evidence>
<keyword evidence="7" id="KW-0560">Oxidoreductase</keyword>
<dbReference type="InterPro" id="IPR036318">
    <property type="entry name" value="FAD-bd_PCMH-like_sf"/>
</dbReference>
<feature type="chain" id="PRO_5002361594" description="FAD-binding PCMH-type domain-containing protein" evidence="9">
    <location>
        <begin position="22"/>
        <end position="570"/>
    </location>
</feature>
<dbReference type="GO" id="GO:0005576">
    <property type="term" value="C:extracellular region"/>
    <property type="evidence" value="ECO:0007669"/>
    <property type="project" value="UniProtKB-SubCell"/>
</dbReference>
<dbReference type="GO" id="GO:0016491">
    <property type="term" value="F:oxidoreductase activity"/>
    <property type="evidence" value="ECO:0007669"/>
    <property type="project" value="UniProtKB-KW"/>
</dbReference>
<dbReference type="PROSITE" id="PS00862">
    <property type="entry name" value="OX2_COVAL_FAD"/>
    <property type="match status" value="1"/>
</dbReference>
<dbReference type="InterPro" id="IPR006094">
    <property type="entry name" value="Oxid_FAD_bind_N"/>
</dbReference>
<dbReference type="InterPro" id="IPR016166">
    <property type="entry name" value="FAD-bd_PCMH"/>
</dbReference>
<evidence type="ECO:0000256" key="6">
    <source>
        <dbReference type="ARBA" id="ARBA00022827"/>
    </source>
</evidence>
<evidence type="ECO:0000313" key="12">
    <source>
        <dbReference type="Proteomes" id="UP000006591"/>
    </source>
</evidence>
<evidence type="ECO:0000256" key="7">
    <source>
        <dbReference type="ARBA" id="ARBA00023002"/>
    </source>
</evidence>
<dbReference type="Pfam" id="PF08031">
    <property type="entry name" value="BBE"/>
    <property type="match status" value="1"/>
</dbReference>
<evidence type="ECO:0000256" key="2">
    <source>
        <dbReference type="ARBA" id="ARBA00004239"/>
    </source>
</evidence>
<keyword evidence="12" id="KW-1185">Reference proteome</keyword>
<dbReference type="Gene3D" id="3.40.462.20">
    <property type="match status" value="1"/>
</dbReference>
<proteinExistence type="inferred from homology"/>
<dbReference type="AlphaFoldDB" id="A0A0E0H7U1"/>
<dbReference type="SUPFAM" id="SSF56176">
    <property type="entry name" value="FAD-binding/transporter-associated domain-like"/>
    <property type="match status" value="1"/>
</dbReference>
<evidence type="ECO:0000256" key="5">
    <source>
        <dbReference type="ARBA" id="ARBA00022729"/>
    </source>
</evidence>
<evidence type="ECO:0000256" key="4">
    <source>
        <dbReference type="ARBA" id="ARBA00022630"/>
    </source>
</evidence>
<reference evidence="11" key="1">
    <citation type="submission" date="2015-04" db="UniProtKB">
        <authorList>
            <consortium name="EnsemblPlants"/>
        </authorList>
    </citation>
    <scope>IDENTIFICATION</scope>
    <source>
        <strain evidence="11">SL10</strain>
    </source>
</reference>